<comment type="caution">
    <text evidence="2">The sequence shown here is derived from an EMBL/GenBank/DDBJ whole genome shotgun (WGS) entry which is preliminary data.</text>
</comment>
<dbReference type="EMBL" id="WBVO01000004">
    <property type="protein sequence ID" value="KAB2810329.1"/>
    <property type="molecule type" value="Genomic_DNA"/>
</dbReference>
<gene>
    <name evidence="2" type="ORF">F8C67_07010</name>
</gene>
<keyword evidence="3" id="KW-1185">Reference proteome</keyword>
<dbReference type="Proteomes" id="UP000468650">
    <property type="component" value="Unassembled WGS sequence"/>
</dbReference>
<organism evidence="2 3">
    <name type="scientific">Phaeocystidibacter luteus</name>
    <dbReference type="NCBI Taxonomy" id="911197"/>
    <lineage>
        <taxon>Bacteria</taxon>
        <taxon>Pseudomonadati</taxon>
        <taxon>Bacteroidota</taxon>
        <taxon>Flavobacteriia</taxon>
        <taxon>Flavobacteriales</taxon>
        <taxon>Phaeocystidibacteraceae</taxon>
        <taxon>Phaeocystidibacter</taxon>
    </lineage>
</organism>
<feature type="signal peptide" evidence="1">
    <location>
        <begin position="1"/>
        <end position="22"/>
    </location>
</feature>
<accession>A0A6N6RGM2</accession>
<dbReference type="RefSeq" id="WP_151667118.1">
    <property type="nucleotide sequence ID" value="NZ_WBVO01000004.1"/>
</dbReference>
<evidence type="ECO:0000313" key="2">
    <source>
        <dbReference type="EMBL" id="KAB2810329.1"/>
    </source>
</evidence>
<proteinExistence type="predicted"/>
<name>A0A6N6RGM2_9FLAO</name>
<sequence>MKANVFTLSKYFLALFASLALLSSCTDEDPDDDNNTSQLPAECVSIFTDLEGTASLTAGAITGGPGTSFTSGSIYEVNFTAAGKTTIHSDANDFIFEADDITNCEENANEVNVFYDNGTYDLIVQVEGQTIQLILSDANGQVSLTYTPGPDVSLITPHAGTHTVTTVNNGTHTRMTVIIGTDGSIDFDAGVAFAPGDYELISDRLDCCDAVYIDCTPYPSEPYPRLELNVVSGTLIGITYRPNYPNIGSVEVVF</sequence>
<keyword evidence="1" id="KW-0732">Signal</keyword>
<dbReference type="AlphaFoldDB" id="A0A6N6RGM2"/>
<evidence type="ECO:0000256" key="1">
    <source>
        <dbReference type="SAM" id="SignalP"/>
    </source>
</evidence>
<feature type="chain" id="PRO_5026673300" description="DUF4397 domain-containing protein" evidence="1">
    <location>
        <begin position="23"/>
        <end position="254"/>
    </location>
</feature>
<evidence type="ECO:0008006" key="4">
    <source>
        <dbReference type="Google" id="ProtNLM"/>
    </source>
</evidence>
<dbReference type="OrthoDB" id="6315425at2"/>
<reference evidence="2 3" key="1">
    <citation type="submission" date="2019-09" db="EMBL/GenBank/DDBJ databases">
        <title>Genomes of family Cryomorphaceae.</title>
        <authorList>
            <person name="Bowman J.P."/>
        </authorList>
    </citation>
    <scope>NUCLEOTIDE SEQUENCE [LARGE SCALE GENOMIC DNA]</scope>
    <source>
        <strain evidence="2 3">LMG 25704</strain>
    </source>
</reference>
<evidence type="ECO:0000313" key="3">
    <source>
        <dbReference type="Proteomes" id="UP000468650"/>
    </source>
</evidence>
<protein>
    <recommendedName>
        <fullName evidence="4">DUF4397 domain-containing protein</fullName>
    </recommendedName>
</protein>
<dbReference type="PROSITE" id="PS51257">
    <property type="entry name" value="PROKAR_LIPOPROTEIN"/>
    <property type="match status" value="1"/>
</dbReference>